<dbReference type="AlphaFoldDB" id="A0AAQ3QXH5"/>
<accession>A0AAQ3QXH5</accession>
<dbReference type="EC" id="2.1.1.-" evidence="2"/>
<keyword evidence="2" id="KW-0808">Transferase</keyword>
<evidence type="ECO:0000313" key="3">
    <source>
        <dbReference type="Proteomes" id="UP001304300"/>
    </source>
</evidence>
<dbReference type="InterPro" id="IPR029063">
    <property type="entry name" value="SAM-dependent_MTases_sf"/>
</dbReference>
<keyword evidence="3" id="KW-1185">Reference proteome</keyword>
<dbReference type="PANTHER" id="PTHR43861">
    <property type="entry name" value="TRANS-ACONITATE 2-METHYLTRANSFERASE-RELATED"/>
    <property type="match status" value="1"/>
</dbReference>
<dbReference type="Gene3D" id="3.40.50.150">
    <property type="entry name" value="Vaccinia Virus protein VP39"/>
    <property type="match status" value="1"/>
</dbReference>
<organism evidence="2 3">
    <name type="scientific">Rubellicoccus peritrichatus</name>
    <dbReference type="NCBI Taxonomy" id="3080537"/>
    <lineage>
        <taxon>Bacteria</taxon>
        <taxon>Pseudomonadati</taxon>
        <taxon>Verrucomicrobiota</taxon>
        <taxon>Opitutia</taxon>
        <taxon>Puniceicoccales</taxon>
        <taxon>Cerasicoccaceae</taxon>
        <taxon>Rubellicoccus</taxon>
    </lineage>
</organism>
<dbReference type="RefSeq" id="WP_317835620.1">
    <property type="nucleotide sequence ID" value="NZ_CP136920.1"/>
</dbReference>
<dbReference type="SUPFAM" id="SSF53335">
    <property type="entry name" value="S-adenosyl-L-methionine-dependent methyltransferases"/>
    <property type="match status" value="1"/>
</dbReference>
<dbReference type="EMBL" id="CP136920">
    <property type="protein sequence ID" value="WOO43082.1"/>
    <property type="molecule type" value="Genomic_DNA"/>
</dbReference>
<dbReference type="KEGG" id="puo:RZN69_08245"/>
<feature type="domain" description="Methyltransferase" evidence="1">
    <location>
        <begin position="50"/>
        <end position="158"/>
    </location>
</feature>
<reference evidence="2 3" key="1">
    <citation type="submission" date="2023-10" db="EMBL/GenBank/DDBJ databases">
        <title>Rubellicoccus peritrichatus gen. nov., sp. nov., isolated from an algae of coral reef tank.</title>
        <authorList>
            <person name="Luo J."/>
        </authorList>
    </citation>
    <scope>NUCLEOTIDE SEQUENCE [LARGE SCALE GENOMIC DNA]</scope>
    <source>
        <strain evidence="2 3">CR14</strain>
    </source>
</reference>
<dbReference type="Proteomes" id="UP001304300">
    <property type="component" value="Chromosome"/>
</dbReference>
<proteinExistence type="predicted"/>
<keyword evidence="2" id="KW-0489">Methyltransferase</keyword>
<dbReference type="Pfam" id="PF13847">
    <property type="entry name" value="Methyltransf_31"/>
    <property type="match status" value="1"/>
</dbReference>
<dbReference type="GO" id="GO:0008168">
    <property type="term" value="F:methyltransferase activity"/>
    <property type="evidence" value="ECO:0007669"/>
    <property type="project" value="UniProtKB-KW"/>
</dbReference>
<protein>
    <submittedName>
        <fullName evidence="2">Class I SAM-dependent methyltransferase</fullName>
        <ecNumber evidence="2">2.1.1.-</ecNumber>
    </submittedName>
</protein>
<dbReference type="GO" id="GO:0032259">
    <property type="term" value="P:methylation"/>
    <property type="evidence" value="ECO:0007669"/>
    <property type="project" value="UniProtKB-KW"/>
</dbReference>
<name>A0AAQ3QXH5_9BACT</name>
<dbReference type="CDD" id="cd02440">
    <property type="entry name" value="AdoMet_MTases"/>
    <property type="match status" value="1"/>
</dbReference>
<dbReference type="InterPro" id="IPR025714">
    <property type="entry name" value="Methyltranfer_dom"/>
</dbReference>
<evidence type="ECO:0000259" key="1">
    <source>
        <dbReference type="Pfam" id="PF13847"/>
    </source>
</evidence>
<dbReference type="PANTHER" id="PTHR43861:SF1">
    <property type="entry name" value="TRANS-ACONITATE 2-METHYLTRANSFERASE"/>
    <property type="match status" value="1"/>
</dbReference>
<gene>
    <name evidence="2" type="ORF">RZN69_08245</name>
</gene>
<sequence>MSDTAPSDPKSHEYFDVWDLYEKIILENSMRHREVIDTIGQWSPYKRAGKTRILDLGCGDSYVVSCVHDGGDDVEYTGVDLSEDALAFACKRLEKTNWKLNFIQADILKALDGFKGTFDLVIAGYALHHLLDAEKEIALKGIRKLVAEDGAFLIYDMMPRDGEARDPYIRRFVHDVENVWGALDDQQRRETRKHIEENDFPISPGQWIDLAKDCKFDRHELLYRDENAFYALIVFA</sequence>
<evidence type="ECO:0000313" key="2">
    <source>
        <dbReference type="EMBL" id="WOO43082.1"/>
    </source>
</evidence>